<reference evidence="2" key="1">
    <citation type="submission" date="2022-10" db="EMBL/GenBank/DDBJ databases">
        <authorList>
            <person name="Hyden B.L."/>
            <person name="Feng K."/>
            <person name="Yates T."/>
            <person name="Jawdy S."/>
            <person name="Smart L.B."/>
            <person name="Muchero W."/>
        </authorList>
    </citation>
    <scope>NUCLEOTIDE SEQUENCE</scope>
    <source>
        <tissue evidence="2">Shoot tip</tissue>
    </source>
</reference>
<evidence type="ECO:0000313" key="2">
    <source>
        <dbReference type="EMBL" id="KAJ6360855.1"/>
    </source>
</evidence>
<organism evidence="2 3">
    <name type="scientific">Salix suchowensis</name>
    <dbReference type="NCBI Taxonomy" id="1278906"/>
    <lineage>
        <taxon>Eukaryota</taxon>
        <taxon>Viridiplantae</taxon>
        <taxon>Streptophyta</taxon>
        <taxon>Embryophyta</taxon>
        <taxon>Tracheophyta</taxon>
        <taxon>Spermatophyta</taxon>
        <taxon>Magnoliopsida</taxon>
        <taxon>eudicotyledons</taxon>
        <taxon>Gunneridae</taxon>
        <taxon>Pentapetalae</taxon>
        <taxon>rosids</taxon>
        <taxon>fabids</taxon>
        <taxon>Malpighiales</taxon>
        <taxon>Salicaceae</taxon>
        <taxon>Saliceae</taxon>
        <taxon>Salix</taxon>
    </lineage>
</organism>
<protein>
    <submittedName>
        <fullName evidence="2">Uncharacterized protein</fullName>
    </submittedName>
</protein>
<evidence type="ECO:0000256" key="1">
    <source>
        <dbReference type="SAM" id="MobiDB-lite"/>
    </source>
</evidence>
<gene>
    <name evidence="2" type="ORF">OIU77_004806</name>
</gene>
<proteinExistence type="predicted"/>
<feature type="region of interest" description="Disordered" evidence="1">
    <location>
        <begin position="1"/>
        <end position="33"/>
    </location>
</feature>
<keyword evidence="3" id="KW-1185">Reference proteome</keyword>
<comment type="caution">
    <text evidence="2">The sequence shown here is derived from an EMBL/GenBank/DDBJ whole genome shotgun (WGS) entry which is preliminary data.</text>
</comment>
<reference evidence="2" key="2">
    <citation type="journal article" date="2023" name="Int. J. Mol. Sci.">
        <title>De Novo Assembly and Annotation of 11 Diverse Shrub Willow (Salix) Genomes Reveals Novel Gene Organization in Sex-Linked Regions.</title>
        <authorList>
            <person name="Hyden B."/>
            <person name="Feng K."/>
            <person name="Yates T.B."/>
            <person name="Jawdy S."/>
            <person name="Cereghino C."/>
            <person name="Smart L.B."/>
            <person name="Muchero W."/>
        </authorList>
    </citation>
    <scope>NUCLEOTIDE SEQUENCE</scope>
    <source>
        <tissue evidence="2">Shoot tip</tissue>
    </source>
</reference>
<name>A0ABQ9AVW0_9ROSI</name>
<dbReference type="EMBL" id="JAPFFI010000015">
    <property type="protein sequence ID" value="KAJ6360855.1"/>
    <property type="molecule type" value="Genomic_DNA"/>
</dbReference>
<sequence length="84" mass="9037">MAGNREVGFPKTTTREQLARSLSGNDEGSDLCSNDEDKVKVLDHDFGVVTLTYDYELGKSGLFDDMKLSLSSSGAALTENDEGS</sequence>
<dbReference type="Proteomes" id="UP001141253">
    <property type="component" value="Chromosome 13"/>
</dbReference>
<evidence type="ECO:0000313" key="3">
    <source>
        <dbReference type="Proteomes" id="UP001141253"/>
    </source>
</evidence>
<accession>A0ABQ9AVW0</accession>